<comment type="caution">
    <text evidence="2">The sequence shown here is derived from an EMBL/GenBank/DDBJ whole genome shotgun (WGS) entry which is preliminary data.</text>
</comment>
<protein>
    <recommendedName>
        <fullName evidence="4">Outer membrane receptor for ferric coprogen and ferric-rhodotorulic acid</fullName>
    </recommendedName>
</protein>
<keyword evidence="1" id="KW-0732">Signal</keyword>
<organism evidence="2 3">
    <name type="scientific">Steroidobacter agaridevorans</name>
    <dbReference type="NCBI Taxonomy" id="2695856"/>
    <lineage>
        <taxon>Bacteria</taxon>
        <taxon>Pseudomonadati</taxon>
        <taxon>Pseudomonadota</taxon>
        <taxon>Gammaproteobacteria</taxon>
        <taxon>Steroidobacterales</taxon>
        <taxon>Steroidobacteraceae</taxon>
        <taxon>Steroidobacter</taxon>
    </lineage>
</organism>
<evidence type="ECO:0000256" key="1">
    <source>
        <dbReference type="SAM" id="SignalP"/>
    </source>
</evidence>
<feature type="chain" id="PRO_5032427424" description="Outer membrane receptor for ferric coprogen and ferric-rhodotorulic acid" evidence="1">
    <location>
        <begin position="27"/>
        <end position="547"/>
    </location>
</feature>
<name>A0A829YNK5_9GAMM</name>
<dbReference type="Proteomes" id="UP000445000">
    <property type="component" value="Unassembled WGS sequence"/>
</dbReference>
<feature type="signal peptide" evidence="1">
    <location>
        <begin position="1"/>
        <end position="26"/>
    </location>
</feature>
<gene>
    <name evidence="2" type="ORF">GCM10011487_62580</name>
</gene>
<evidence type="ECO:0000313" key="2">
    <source>
        <dbReference type="EMBL" id="GFE84258.1"/>
    </source>
</evidence>
<reference evidence="3" key="1">
    <citation type="submission" date="2020-01" db="EMBL/GenBank/DDBJ databases">
        <title>'Steroidobacter agaridevorans' sp. nov., agar-degrading bacteria isolated from rhizosphere soils.</title>
        <authorList>
            <person name="Ikenaga M."/>
            <person name="Kataoka M."/>
            <person name="Murouchi A."/>
            <person name="Katsuragi S."/>
            <person name="Sakai M."/>
        </authorList>
    </citation>
    <scope>NUCLEOTIDE SEQUENCE [LARGE SCALE GENOMIC DNA]</scope>
    <source>
        <strain evidence="3">YU21-B</strain>
    </source>
</reference>
<accession>A0A829YNK5</accession>
<dbReference type="AlphaFoldDB" id="A0A829YNK5"/>
<proteinExistence type="predicted"/>
<keyword evidence="3" id="KW-1185">Reference proteome</keyword>
<dbReference type="RefSeq" id="WP_161815853.1">
    <property type="nucleotide sequence ID" value="NZ_BLJN01000008.1"/>
</dbReference>
<dbReference type="Pfam" id="PF16930">
    <property type="entry name" value="Porin_5"/>
    <property type="match status" value="1"/>
</dbReference>
<evidence type="ECO:0008006" key="4">
    <source>
        <dbReference type="Google" id="ProtNLM"/>
    </source>
</evidence>
<evidence type="ECO:0000313" key="3">
    <source>
        <dbReference type="Proteomes" id="UP000445000"/>
    </source>
</evidence>
<dbReference type="InterPro" id="IPR032638">
    <property type="entry name" value="Porin_5"/>
</dbReference>
<dbReference type="EMBL" id="BLJN01000008">
    <property type="protein sequence ID" value="GFE84258.1"/>
    <property type="molecule type" value="Genomic_DNA"/>
</dbReference>
<sequence>MKVLAAKSLCRAAVALTVLMHAPAWSQTADAEKRSLEEVRNTVINLLQALVQKGVMTREQAEAMVADAQAKATADANARAAKDAAESDAVRVTYVPESVRKQIAAEVRADMKAEVTQEVMAQAKSDGWGVPGALPGWIKGVQLYGDVRARSQGDEYAEDNATNVYRDFQAINDAGGIGPAGLDALLNTTEDRNRLVGRLRLGLRADLGNAFSLDMRIASGNMRSPVSTNQTLGNYGNRWEVAVDRAAVLWNPISSGHRHEFDLRLGRFNNPFVGVNELLWDGDLTFEGISATYAMDLFGNDPDRMERGLFLTAGAFPLQEVALSSDDKWLFGGQLGAEFAFGQQTRLRFASGYFAYENITGVRNVPEGTLFDFTAPEFLQKGNTVFDIRNDTDNSTELFALAGKYEIANASLLLDVGFGSTHVTIGGEYVKNLGWETEDVFNRTGALIDERTEGYEFAVSVGQPSLSALWSWRAFMSYRYVERDAVLDAFTDSDFHLGGTDAKGYQLGFDLGLSRGAWLRLRYLTANEIDGPPLGIDVWQIDLNGVF</sequence>